<feature type="compositionally biased region" description="Acidic residues" evidence="1">
    <location>
        <begin position="1"/>
        <end position="13"/>
    </location>
</feature>
<dbReference type="PANTHER" id="PTHR33233">
    <property type="entry name" value="ENDONUCLEASE/EXONUCLEASE/PHOSPHATASE"/>
    <property type="match status" value="1"/>
</dbReference>
<name>A0A0B2R2U8_GLYSO</name>
<dbReference type="PANTHER" id="PTHR33233:SF17">
    <property type="entry name" value="DUF4283 DOMAIN-CONTAINING PROTEIN"/>
    <property type="match status" value="1"/>
</dbReference>
<feature type="domain" description="DUF4283" evidence="2">
    <location>
        <begin position="77"/>
        <end position="159"/>
    </location>
</feature>
<dbReference type="Pfam" id="PF14111">
    <property type="entry name" value="DUF4283"/>
    <property type="match status" value="1"/>
</dbReference>
<evidence type="ECO:0000256" key="1">
    <source>
        <dbReference type="SAM" id="MobiDB-lite"/>
    </source>
</evidence>
<organism evidence="3">
    <name type="scientific">Glycine soja</name>
    <name type="common">Wild soybean</name>
    <dbReference type="NCBI Taxonomy" id="3848"/>
    <lineage>
        <taxon>Eukaryota</taxon>
        <taxon>Viridiplantae</taxon>
        <taxon>Streptophyta</taxon>
        <taxon>Embryophyta</taxon>
        <taxon>Tracheophyta</taxon>
        <taxon>Spermatophyta</taxon>
        <taxon>Magnoliopsida</taxon>
        <taxon>eudicotyledons</taxon>
        <taxon>Gunneridae</taxon>
        <taxon>Pentapetalae</taxon>
        <taxon>rosids</taxon>
        <taxon>fabids</taxon>
        <taxon>Fabales</taxon>
        <taxon>Fabaceae</taxon>
        <taxon>Papilionoideae</taxon>
        <taxon>50 kb inversion clade</taxon>
        <taxon>NPAAA clade</taxon>
        <taxon>indigoferoid/millettioid clade</taxon>
        <taxon>Phaseoleae</taxon>
        <taxon>Glycine</taxon>
        <taxon>Glycine subgen. Soja</taxon>
    </lineage>
</organism>
<evidence type="ECO:0000313" key="3">
    <source>
        <dbReference type="EMBL" id="KHN26207.1"/>
    </source>
</evidence>
<dbReference type="SUPFAM" id="SSF56219">
    <property type="entry name" value="DNase I-like"/>
    <property type="match status" value="1"/>
</dbReference>
<sequence length="540" mass="61969">ERDVEVEDAETLESIDNRPVSPKAEIKPMDPPKLWVDVVSDNRNPSKGLSKEYVAPNVVNGEVEIEIEEDDIATEMKFWETALILYALGEDLSMNAVKSYMVKMWNFVKLPEMYYHDDGYFILRFNSHDDMDAVLMKGPYTIRNVPLLLKEWKPDFNLQRDMLRTLPLWVKLPKLPLHLWGVKSLNKIGSAIGVPLVTDECTASKIRVSYARILVEVDITKTLVKEVTIKDYEGRKISQGVEYEWRPLYCEKCHKLGHQCKKNGIKKEKQWKPKTKPPDETVVANVTAPPDVHTSHEVINETGVTNAVVTPKEDQLKINEEDKGDIWTRVSKPTRDRGKRKIYTGSTSDVNCMNGGLNKSGKLREISSCLSNLKSDIMILLETRVKETKASSTREKLNLHNNYIDNYQSHANGRIWVSWDDMKLTVQQISNTDQFIHCGIYDNMGKFKYWLTAIYAQNQLEHKRVLWKDLEHLHSTIQGPWCVIGDFNNVASANDRIGGRMVTENEYIDLQEMMNVAGLSEMESIGDYFTWSNKHNVGTI</sequence>
<proteinExistence type="predicted"/>
<dbReference type="AlphaFoldDB" id="A0A0B2R2U8"/>
<dbReference type="Gene3D" id="3.60.10.10">
    <property type="entry name" value="Endonuclease/exonuclease/phosphatase"/>
    <property type="match status" value="1"/>
</dbReference>
<feature type="region of interest" description="Disordered" evidence="1">
    <location>
        <begin position="1"/>
        <end position="28"/>
    </location>
</feature>
<dbReference type="InterPro" id="IPR036691">
    <property type="entry name" value="Endo/exonu/phosph_ase_sf"/>
</dbReference>
<dbReference type="InterPro" id="IPR025558">
    <property type="entry name" value="DUF4283"/>
</dbReference>
<reference evidence="3" key="1">
    <citation type="submission" date="2014-07" db="EMBL/GenBank/DDBJ databases">
        <title>Identification of a novel salt tolerance gene in wild soybean by whole-genome sequencing.</title>
        <authorList>
            <person name="Lam H.-M."/>
            <person name="Qi X."/>
            <person name="Li M.-W."/>
            <person name="Liu X."/>
            <person name="Xie M."/>
            <person name="Ni M."/>
            <person name="Xu X."/>
        </authorList>
    </citation>
    <scope>NUCLEOTIDE SEQUENCE [LARGE SCALE GENOMIC DNA]</scope>
    <source>
        <tissue evidence="3">Root</tissue>
    </source>
</reference>
<feature type="non-terminal residue" evidence="3">
    <location>
        <position position="1"/>
    </location>
</feature>
<dbReference type="EMBL" id="KN654063">
    <property type="protein sequence ID" value="KHN26207.1"/>
    <property type="molecule type" value="Genomic_DNA"/>
</dbReference>
<evidence type="ECO:0000259" key="2">
    <source>
        <dbReference type="Pfam" id="PF14111"/>
    </source>
</evidence>
<protein>
    <recommendedName>
        <fullName evidence="2">DUF4283 domain-containing protein</fullName>
    </recommendedName>
</protein>
<accession>A0A0B2R2U8</accession>
<dbReference type="Proteomes" id="UP000053555">
    <property type="component" value="Unassembled WGS sequence"/>
</dbReference>
<gene>
    <name evidence="3" type="ORF">glysoja_035500</name>
</gene>
<feature type="non-terminal residue" evidence="3">
    <location>
        <position position="540"/>
    </location>
</feature>